<accession>A0A6M4MI61</accession>
<sequence length="80" mass="9179">MTHRLSSDSVYFFSLSIAYARCEALYQPHHPAVVLTADSGHRVQIPASRLRAFIERSGIKGRFRMIVSAENKIKSFERIR</sequence>
<dbReference type="AlphaFoldDB" id="A0A6M4MI61"/>
<name>A0A6M4MI61_9ALTE</name>
<dbReference type="OrthoDB" id="5600793at2"/>
<dbReference type="Proteomes" id="UP000219285">
    <property type="component" value="Chromosome"/>
</dbReference>
<gene>
    <name evidence="1" type="ORF">CA267_018550</name>
</gene>
<dbReference type="RefSeq" id="WP_075609411.1">
    <property type="nucleotide sequence ID" value="NZ_CP052766.1"/>
</dbReference>
<dbReference type="EMBL" id="CP052766">
    <property type="protein sequence ID" value="QJR82608.1"/>
    <property type="molecule type" value="Genomic_DNA"/>
</dbReference>
<protein>
    <submittedName>
        <fullName evidence="1">DUF2835 domain-containing protein</fullName>
    </submittedName>
</protein>
<reference evidence="2" key="1">
    <citation type="submission" date="2014-12" db="EMBL/GenBank/DDBJ databases">
        <title>Complete genome sequence of a multi-drug resistant Klebsiella pneumoniae.</title>
        <authorList>
            <person name="Hua X."/>
            <person name="Chen Q."/>
            <person name="Li X."/>
            <person name="Feng Y."/>
            <person name="Ruan Z."/>
            <person name="Yu Y."/>
        </authorList>
    </citation>
    <scope>NUCLEOTIDE SEQUENCE [LARGE SCALE GENOMIC DNA]</scope>
    <source>
        <strain evidence="2">5.12</strain>
    </source>
</reference>
<reference evidence="1 2" key="2">
    <citation type="submission" date="2020-04" db="EMBL/GenBank/DDBJ databases">
        <title>Complete genome sequence of Alteromonas pelagimontana 5.12T.</title>
        <authorList>
            <person name="Sinha R.K."/>
            <person name="Krishnan K.P."/>
            <person name="Kurian J.P."/>
        </authorList>
    </citation>
    <scope>NUCLEOTIDE SEQUENCE [LARGE SCALE GENOMIC DNA]</scope>
    <source>
        <strain evidence="1 2">5.12</strain>
    </source>
</reference>
<dbReference type="Pfam" id="PF11197">
    <property type="entry name" value="DUF2835"/>
    <property type="match status" value="1"/>
</dbReference>
<dbReference type="KEGG" id="apel:CA267_018550"/>
<dbReference type="InterPro" id="IPR021363">
    <property type="entry name" value="DUF2835"/>
</dbReference>
<keyword evidence="2" id="KW-1185">Reference proteome</keyword>
<organism evidence="1 2">
    <name type="scientific">Alteromonas pelagimontana</name>
    <dbReference type="NCBI Taxonomy" id="1858656"/>
    <lineage>
        <taxon>Bacteria</taxon>
        <taxon>Pseudomonadati</taxon>
        <taxon>Pseudomonadota</taxon>
        <taxon>Gammaproteobacteria</taxon>
        <taxon>Alteromonadales</taxon>
        <taxon>Alteromonadaceae</taxon>
        <taxon>Alteromonas/Salinimonas group</taxon>
        <taxon>Alteromonas</taxon>
    </lineage>
</organism>
<evidence type="ECO:0000313" key="1">
    <source>
        <dbReference type="EMBL" id="QJR82608.1"/>
    </source>
</evidence>
<proteinExistence type="predicted"/>
<evidence type="ECO:0000313" key="2">
    <source>
        <dbReference type="Proteomes" id="UP000219285"/>
    </source>
</evidence>